<comment type="caution">
    <text evidence="6">The sequence shown here is derived from an EMBL/GenBank/DDBJ whole genome shotgun (WGS) entry which is preliminary data.</text>
</comment>
<dbReference type="Gene3D" id="3.40.30.10">
    <property type="entry name" value="Glutaredoxin"/>
    <property type="match status" value="1"/>
</dbReference>
<dbReference type="Pfam" id="PF13432">
    <property type="entry name" value="TPR_16"/>
    <property type="match status" value="1"/>
</dbReference>
<name>A0A7J7MNI7_9MAGN</name>
<sequence>MSHSGRTPNRDSLNDRLKSTTLSSKDENKSDSRPRLDLGSPVSPLGARGAVPTTTSSSSSSSGSISTPSIGKVGNCTKSSTPPSVGRGRVSDSKERGRRNLSGDLSRGSSRTNSPKNVTASTAHKRSHSSSATSSGGDSSSVLRSSASSSPVSKVLPAGNICPSGKVVTTGMAVPATAKRDVLGSGSSNYGHGSVMRGTGNIGNLGGCNTSSSGGNKAKETIMQKNGACSSLHSEEARRFEASGSLGSEEIRKAGNEEYKKGHFLEALSLYDQAIAILPQDATCRSNRAAALMGLGRFHEAVNECEEAMRLSPRYERAQHRLGSLHLRLGQVQNARRHLCRHGQQPDPDELQKLQAVERHIRVCVDARMAGDWSNALREGDAAIAAGADFSPQLFACRAESFLKLQRLEDAESSLKSVPELGRYPTSCSQAKFFGILSEAYVLFVRAQVAMALGLFESAVVDAEKAELIDSNNKEVSMFLQKVRMVSRTRTRGNDHFKSGRYTEACAAYGEGLMLDPTNSVLFCNRAASWSRLEQWERSIEDCNEALRIQPNYTKALLRRATSSAKVEWWAQAVKDYGVLSKQLPNDIEVADALFHAEAALRKSDEEKGPSLQSGGEVQKISTLDKLKDILSSTGVVVVYFMEDSNEQCEEISPFVNNLCVRYPSIRFLKVDMEDSWDSRAVANAENVRVFPTFKIYKAGNTVKEMLRPTHQVLEHWVEHYKS</sequence>
<evidence type="ECO:0000256" key="3">
    <source>
        <dbReference type="PROSITE-ProRule" id="PRU00339"/>
    </source>
</evidence>
<feature type="repeat" description="TPR" evidence="3">
    <location>
        <begin position="248"/>
        <end position="281"/>
    </location>
</feature>
<dbReference type="SUPFAM" id="SSF52833">
    <property type="entry name" value="Thioredoxin-like"/>
    <property type="match status" value="1"/>
</dbReference>
<dbReference type="GO" id="GO:0006950">
    <property type="term" value="P:response to stress"/>
    <property type="evidence" value="ECO:0007669"/>
    <property type="project" value="UniProtKB-ARBA"/>
</dbReference>
<dbReference type="AlphaFoldDB" id="A0A7J7MNI7"/>
<dbReference type="InterPro" id="IPR013766">
    <property type="entry name" value="Thioredoxin_domain"/>
</dbReference>
<evidence type="ECO:0000259" key="5">
    <source>
        <dbReference type="Pfam" id="PF00085"/>
    </source>
</evidence>
<dbReference type="OrthoDB" id="2335338at2759"/>
<dbReference type="InterPro" id="IPR019734">
    <property type="entry name" value="TPR_rpt"/>
</dbReference>
<dbReference type="PROSITE" id="PS50005">
    <property type="entry name" value="TPR"/>
    <property type="match status" value="1"/>
</dbReference>
<dbReference type="InterPro" id="IPR044534">
    <property type="entry name" value="TTL1-4"/>
</dbReference>
<keyword evidence="7" id="KW-1185">Reference proteome</keyword>
<feature type="region of interest" description="Disordered" evidence="4">
    <location>
        <begin position="1"/>
        <end position="167"/>
    </location>
</feature>
<evidence type="ECO:0000256" key="1">
    <source>
        <dbReference type="ARBA" id="ARBA00022737"/>
    </source>
</evidence>
<dbReference type="Pfam" id="PF00085">
    <property type="entry name" value="Thioredoxin"/>
    <property type="match status" value="1"/>
</dbReference>
<dbReference type="InterPro" id="IPR036249">
    <property type="entry name" value="Thioredoxin-like_sf"/>
</dbReference>
<feature type="domain" description="Thioredoxin" evidence="5">
    <location>
        <begin position="629"/>
        <end position="715"/>
    </location>
</feature>
<evidence type="ECO:0000256" key="2">
    <source>
        <dbReference type="ARBA" id="ARBA00022803"/>
    </source>
</evidence>
<proteinExistence type="predicted"/>
<dbReference type="PANTHER" id="PTHR46050">
    <property type="entry name" value="TPR REPEAT-CONTAINING THIOREDOXIN"/>
    <property type="match status" value="1"/>
</dbReference>
<keyword evidence="1" id="KW-0677">Repeat</keyword>
<dbReference type="FunFam" id="3.40.30.10:FF:000211">
    <property type="entry name" value="TPR repeat-containing thioredoxin TTL4"/>
    <property type="match status" value="1"/>
</dbReference>
<evidence type="ECO:0000313" key="6">
    <source>
        <dbReference type="EMBL" id="KAF6156446.1"/>
    </source>
</evidence>
<dbReference type="SUPFAM" id="SSF48452">
    <property type="entry name" value="TPR-like"/>
    <property type="match status" value="3"/>
</dbReference>
<evidence type="ECO:0000313" key="7">
    <source>
        <dbReference type="Proteomes" id="UP000541444"/>
    </source>
</evidence>
<gene>
    <name evidence="6" type="ORF">GIB67_001489</name>
</gene>
<keyword evidence="2 3" id="KW-0802">TPR repeat</keyword>
<evidence type="ECO:0000256" key="4">
    <source>
        <dbReference type="SAM" id="MobiDB-lite"/>
    </source>
</evidence>
<feature type="compositionally biased region" description="Low complexity" evidence="4">
    <location>
        <begin position="52"/>
        <end position="71"/>
    </location>
</feature>
<dbReference type="Proteomes" id="UP000541444">
    <property type="component" value="Unassembled WGS sequence"/>
</dbReference>
<dbReference type="PANTHER" id="PTHR46050:SF29">
    <property type="entry name" value="TPR REPEAT-CONTAINING THIOREDOXIN TTL4"/>
    <property type="match status" value="1"/>
</dbReference>
<dbReference type="SMART" id="SM00028">
    <property type="entry name" value="TPR"/>
    <property type="match status" value="6"/>
</dbReference>
<dbReference type="GO" id="GO:0005737">
    <property type="term" value="C:cytoplasm"/>
    <property type="evidence" value="ECO:0007669"/>
    <property type="project" value="TreeGrafter"/>
</dbReference>
<dbReference type="InterPro" id="IPR011990">
    <property type="entry name" value="TPR-like_helical_dom_sf"/>
</dbReference>
<reference evidence="6 7" key="1">
    <citation type="journal article" date="2020" name="IScience">
        <title>Genome Sequencing of the Endangered Kingdonia uniflora (Circaeasteraceae, Ranunculales) Reveals Potential Mechanisms of Evolutionary Specialization.</title>
        <authorList>
            <person name="Sun Y."/>
            <person name="Deng T."/>
            <person name="Zhang A."/>
            <person name="Moore M.J."/>
            <person name="Landis J.B."/>
            <person name="Lin N."/>
            <person name="Zhang H."/>
            <person name="Zhang X."/>
            <person name="Huang J."/>
            <person name="Zhang X."/>
            <person name="Sun H."/>
            <person name="Wang H."/>
        </authorList>
    </citation>
    <scope>NUCLEOTIDE SEQUENCE [LARGE SCALE GENOMIC DNA]</scope>
    <source>
        <strain evidence="6">TB1705</strain>
        <tissue evidence="6">Leaf</tissue>
    </source>
</reference>
<feature type="compositionally biased region" description="Polar residues" evidence="4">
    <location>
        <begin position="107"/>
        <end position="119"/>
    </location>
</feature>
<dbReference type="CDD" id="cd02947">
    <property type="entry name" value="TRX_family"/>
    <property type="match status" value="1"/>
</dbReference>
<dbReference type="EMBL" id="JACGCM010001332">
    <property type="protein sequence ID" value="KAF6156446.1"/>
    <property type="molecule type" value="Genomic_DNA"/>
</dbReference>
<organism evidence="6 7">
    <name type="scientific">Kingdonia uniflora</name>
    <dbReference type="NCBI Taxonomy" id="39325"/>
    <lineage>
        <taxon>Eukaryota</taxon>
        <taxon>Viridiplantae</taxon>
        <taxon>Streptophyta</taxon>
        <taxon>Embryophyta</taxon>
        <taxon>Tracheophyta</taxon>
        <taxon>Spermatophyta</taxon>
        <taxon>Magnoliopsida</taxon>
        <taxon>Ranunculales</taxon>
        <taxon>Circaeasteraceae</taxon>
        <taxon>Kingdonia</taxon>
    </lineage>
</organism>
<protein>
    <recommendedName>
        <fullName evidence="5">Thioredoxin domain-containing protein</fullName>
    </recommendedName>
</protein>
<feature type="compositionally biased region" description="Basic and acidic residues" evidence="4">
    <location>
        <begin position="8"/>
        <end position="36"/>
    </location>
</feature>
<accession>A0A7J7MNI7</accession>
<feature type="compositionally biased region" description="Low complexity" evidence="4">
    <location>
        <begin position="129"/>
        <end position="158"/>
    </location>
</feature>
<dbReference type="Gene3D" id="1.25.40.10">
    <property type="entry name" value="Tetratricopeptide repeat domain"/>
    <property type="match status" value="1"/>
</dbReference>